<comment type="caution">
    <text evidence="1">The sequence shown here is derived from an EMBL/GenBank/DDBJ whole genome shotgun (WGS) entry which is preliminary data.</text>
</comment>
<evidence type="ECO:0000313" key="2">
    <source>
        <dbReference type="Proteomes" id="UP001560573"/>
    </source>
</evidence>
<evidence type="ECO:0000313" key="1">
    <source>
        <dbReference type="EMBL" id="MEX6690322.1"/>
    </source>
</evidence>
<dbReference type="RefSeq" id="WP_369331736.1">
    <property type="nucleotide sequence ID" value="NZ_JAULBC010000008.1"/>
</dbReference>
<sequence length="225" mass="26525">MFCLDVVFFQSAISQNKKILALNFDEPEYLRKEMQKKYYMIDPYLPAQKAFVTILSSADDTVYANTSCFDTSSYKYGNYISLTLYRKGSLSRNLFVIKLDTALCTDKRYRIRYDSKYHMYTNYQVDSLQVLFVKEENDIKRWLAGKPFNGMYVDFSLARVNNRRWQSVAKDFVSDGDYRYMVIGNLKDDEPTGVNKVNNCPYSKKPKGYWDYSELFVGNIFIDEY</sequence>
<protein>
    <recommendedName>
        <fullName evidence="3">Carbohydrate-binding domain-containing protein</fullName>
    </recommendedName>
</protein>
<reference evidence="1 2" key="1">
    <citation type="submission" date="2023-07" db="EMBL/GenBank/DDBJ databases">
        <authorList>
            <person name="Lian W.-H."/>
        </authorList>
    </citation>
    <scope>NUCLEOTIDE SEQUENCE [LARGE SCALE GENOMIC DNA]</scope>
    <source>
        <strain evidence="1 2">SYSU DXS3180</strain>
    </source>
</reference>
<proteinExistence type="predicted"/>
<dbReference type="Proteomes" id="UP001560573">
    <property type="component" value="Unassembled WGS sequence"/>
</dbReference>
<dbReference type="EMBL" id="JAULBC010000008">
    <property type="protein sequence ID" value="MEX6690322.1"/>
    <property type="molecule type" value="Genomic_DNA"/>
</dbReference>
<name>A0ABV3ZKE9_9BACT</name>
<evidence type="ECO:0008006" key="3">
    <source>
        <dbReference type="Google" id="ProtNLM"/>
    </source>
</evidence>
<keyword evidence="2" id="KW-1185">Reference proteome</keyword>
<gene>
    <name evidence="1" type="ORF">QTN47_22620</name>
</gene>
<organism evidence="1 2">
    <name type="scientific">Danxiaibacter flavus</name>
    <dbReference type="NCBI Taxonomy" id="3049108"/>
    <lineage>
        <taxon>Bacteria</taxon>
        <taxon>Pseudomonadati</taxon>
        <taxon>Bacteroidota</taxon>
        <taxon>Chitinophagia</taxon>
        <taxon>Chitinophagales</taxon>
        <taxon>Chitinophagaceae</taxon>
        <taxon>Danxiaibacter</taxon>
    </lineage>
</organism>
<accession>A0ABV3ZKE9</accession>